<evidence type="ECO:0000313" key="3">
    <source>
        <dbReference type="Proteomes" id="UP001458880"/>
    </source>
</evidence>
<proteinExistence type="predicted"/>
<evidence type="ECO:0000313" key="2">
    <source>
        <dbReference type="EMBL" id="KAK9694914.1"/>
    </source>
</evidence>
<keyword evidence="3" id="KW-1185">Reference proteome</keyword>
<sequence length="87" mass="9712">MAVHSYNDYPRLKLAISKTHKVGENHPTDAATPPPSPERAQTSPENEGARATTKRAQTSPENEGARATTIPDRYSRNNPRHHPFNIR</sequence>
<dbReference type="Proteomes" id="UP001458880">
    <property type="component" value="Unassembled WGS sequence"/>
</dbReference>
<comment type="caution">
    <text evidence="2">The sequence shown here is derived from an EMBL/GenBank/DDBJ whole genome shotgun (WGS) entry which is preliminary data.</text>
</comment>
<evidence type="ECO:0000256" key="1">
    <source>
        <dbReference type="SAM" id="MobiDB-lite"/>
    </source>
</evidence>
<protein>
    <submittedName>
        <fullName evidence="2">Uncharacterized protein</fullName>
    </submittedName>
</protein>
<dbReference type="AlphaFoldDB" id="A0AAW1IXJ5"/>
<name>A0AAW1IXJ5_POPJA</name>
<reference evidence="2 3" key="1">
    <citation type="journal article" date="2024" name="BMC Genomics">
        <title>De novo assembly and annotation of Popillia japonica's genome with initial clues to its potential as an invasive pest.</title>
        <authorList>
            <person name="Cucini C."/>
            <person name="Boschi S."/>
            <person name="Funari R."/>
            <person name="Cardaioli E."/>
            <person name="Iannotti N."/>
            <person name="Marturano G."/>
            <person name="Paoli F."/>
            <person name="Bruttini M."/>
            <person name="Carapelli A."/>
            <person name="Frati F."/>
            <person name="Nardi F."/>
        </authorList>
    </citation>
    <scope>NUCLEOTIDE SEQUENCE [LARGE SCALE GENOMIC DNA]</scope>
    <source>
        <strain evidence="2">DMR45628</strain>
    </source>
</reference>
<gene>
    <name evidence="2" type="ORF">QE152_g33209</name>
</gene>
<feature type="compositionally biased region" description="Basic residues" evidence="1">
    <location>
        <begin position="78"/>
        <end position="87"/>
    </location>
</feature>
<dbReference type="EMBL" id="JASPKY010000498">
    <property type="protein sequence ID" value="KAK9694914.1"/>
    <property type="molecule type" value="Genomic_DNA"/>
</dbReference>
<organism evidence="2 3">
    <name type="scientific">Popillia japonica</name>
    <name type="common">Japanese beetle</name>
    <dbReference type="NCBI Taxonomy" id="7064"/>
    <lineage>
        <taxon>Eukaryota</taxon>
        <taxon>Metazoa</taxon>
        <taxon>Ecdysozoa</taxon>
        <taxon>Arthropoda</taxon>
        <taxon>Hexapoda</taxon>
        <taxon>Insecta</taxon>
        <taxon>Pterygota</taxon>
        <taxon>Neoptera</taxon>
        <taxon>Endopterygota</taxon>
        <taxon>Coleoptera</taxon>
        <taxon>Polyphaga</taxon>
        <taxon>Scarabaeiformia</taxon>
        <taxon>Scarabaeidae</taxon>
        <taxon>Rutelinae</taxon>
        <taxon>Popillia</taxon>
    </lineage>
</organism>
<feature type="region of interest" description="Disordered" evidence="1">
    <location>
        <begin position="17"/>
        <end position="87"/>
    </location>
</feature>
<accession>A0AAW1IXJ5</accession>